<gene>
    <name evidence="1" type="ORF">DVJ83_15630</name>
</gene>
<dbReference type="RefSeq" id="WP_162865747.1">
    <property type="nucleotide sequence ID" value="NZ_CP031163.1"/>
</dbReference>
<reference evidence="1 2" key="1">
    <citation type="submission" date="2018-07" db="EMBL/GenBank/DDBJ databases">
        <title>Complete Genome and Methylome Analysis of Deinococcus wulumuqiensis NEB 479.</title>
        <authorList>
            <person name="Fomenkov A."/>
            <person name="Luyten Y."/>
            <person name="Vincze T."/>
            <person name="Anton B.P."/>
            <person name="Clark T."/>
            <person name="Roberts R.J."/>
            <person name="Morgan R.D."/>
        </authorList>
    </citation>
    <scope>NUCLEOTIDE SEQUENCE [LARGE SCALE GENOMIC DNA]</scope>
    <source>
        <strain evidence="1 2">NEB 479</strain>
        <plasmid evidence="2">Plasmid pdrdi</plasmid>
    </source>
</reference>
<sequence>MTIPFVEGFFMDASQGRHNELNVVRLALQQGWGDDQAERVLAEADAGTLPWEDESTFESWDDLVKDAVDFLNSKAPEGLEYTSTDGADWGLYPASDE</sequence>
<name>A0A345ILM4_9DEIO</name>
<proteinExistence type="predicted"/>
<evidence type="ECO:0000313" key="2">
    <source>
        <dbReference type="Proteomes" id="UP000253744"/>
    </source>
</evidence>
<dbReference type="EMBL" id="CP031163">
    <property type="protein sequence ID" value="AXH00597.1"/>
    <property type="molecule type" value="Genomic_DNA"/>
</dbReference>
<organism evidence="1 2">
    <name type="scientific">Deinococcus wulumuqiensis</name>
    <dbReference type="NCBI Taxonomy" id="980427"/>
    <lineage>
        <taxon>Bacteria</taxon>
        <taxon>Thermotogati</taxon>
        <taxon>Deinococcota</taxon>
        <taxon>Deinococci</taxon>
        <taxon>Deinococcales</taxon>
        <taxon>Deinococcaceae</taxon>
        <taxon>Deinococcus</taxon>
    </lineage>
</organism>
<dbReference type="Proteomes" id="UP000253744">
    <property type="component" value="Plasmid pDrdI"/>
</dbReference>
<dbReference type="KEGG" id="dwu:DVJ83_15630"/>
<keyword evidence="1" id="KW-0614">Plasmid</keyword>
<dbReference type="AlphaFoldDB" id="A0A345ILM4"/>
<accession>A0A345ILM4</accession>
<evidence type="ECO:0000313" key="1">
    <source>
        <dbReference type="EMBL" id="AXH00597.1"/>
    </source>
</evidence>
<protein>
    <submittedName>
        <fullName evidence="1">Uncharacterized protein</fullName>
    </submittedName>
</protein>
<geneLocation type="plasmid" evidence="2">
    <name>pdrdi</name>
</geneLocation>